<name>A0A3N9U1N6_9VIBR</name>
<reference evidence="5 6" key="1">
    <citation type="submission" date="2018-11" db="EMBL/GenBank/DDBJ databases">
        <title>Vibrio LJC006 sp. nov., isolated from seawater during the bloom of the enteromorpha.</title>
        <authorList>
            <person name="Liang J."/>
        </authorList>
    </citation>
    <scope>NUCLEOTIDE SEQUENCE [LARGE SCALE GENOMIC DNA]</scope>
    <source>
        <strain evidence="5 6">LJC006</strain>
    </source>
</reference>
<comment type="similarity">
    <text evidence="2">Belongs to the 5'-nucleotidase family.</text>
</comment>
<dbReference type="InterPro" id="IPR036907">
    <property type="entry name" value="5'-Nucleotdase_C_sf"/>
</dbReference>
<dbReference type="InterPro" id="IPR029052">
    <property type="entry name" value="Metallo-depent_PP-like"/>
</dbReference>
<dbReference type="SUPFAM" id="SSF56300">
    <property type="entry name" value="Metallo-dependent phosphatases"/>
    <property type="match status" value="1"/>
</dbReference>
<dbReference type="InterPro" id="IPR004843">
    <property type="entry name" value="Calcineurin-like_PHP"/>
</dbReference>
<accession>A0A3N9U1N6</accession>
<organism evidence="5 6">
    <name type="scientific">Vibrio viridaestus</name>
    <dbReference type="NCBI Taxonomy" id="2487322"/>
    <lineage>
        <taxon>Bacteria</taxon>
        <taxon>Pseudomonadati</taxon>
        <taxon>Pseudomonadota</taxon>
        <taxon>Gammaproteobacteria</taxon>
        <taxon>Vibrionales</taxon>
        <taxon>Vibrionaceae</taxon>
        <taxon>Vibrio</taxon>
    </lineage>
</organism>
<dbReference type="GO" id="GO:0008253">
    <property type="term" value="F:5'-nucleotidase activity"/>
    <property type="evidence" value="ECO:0007669"/>
    <property type="project" value="TreeGrafter"/>
</dbReference>
<dbReference type="Pfam" id="PF02872">
    <property type="entry name" value="5_nucleotid_C"/>
    <property type="match status" value="1"/>
</dbReference>
<dbReference type="PANTHER" id="PTHR11575">
    <property type="entry name" value="5'-NUCLEOTIDASE-RELATED"/>
    <property type="match status" value="1"/>
</dbReference>
<protein>
    <submittedName>
        <fullName evidence="5">Bifunctional metallophosphatase/5'-nucleotidase</fullName>
    </submittedName>
</protein>
<dbReference type="PRINTS" id="PR01607">
    <property type="entry name" value="APYRASEFAMLY"/>
</dbReference>
<gene>
    <name evidence="5" type="ORF">EES38_17155</name>
</gene>
<comment type="caution">
    <text evidence="5">The sequence shown here is derived from an EMBL/GenBank/DDBJ whole genome shotgun (WGS) entry which is preliminary data.</text>
</comment>
<keyword evidence="6" id="KW-1185">Reference proteome</keyword>
<keyword evidence="1" id="KW-0732">Signal</keyword>
<keyword evidence="2" id="KW-0547">Nucleotide-binding</keyword>
<dbReference type="Pfam" id="PF00149">
    <property type="entry name" value="Metallophos"/>
    <property type="match status" value="1"/>
</dbReference>
<dbReference type="AlphaFoldDB" id="A0A3N9U1N6"/>
<evidence type="ECO:0000313" key="5">
    <source>
        <dbReference type="EMBL" id="RQW61836.1"/>
    </source>
</evidence>
<dbReference type="RefSeq" id="WP_124938435.1">
    <property type="nucleotide sequence ID" value="NZ_RJVQ01000009.1"/>
</dbReference>
<dbReference type="GO" id="GO:0009166">
    <property type="term" value="P:nucleotide catabolic process"/>
    <property type="evidence" value="ECO:0007669"/>
    <property type="project" value="InterPro"/>
</dbReference>
<dbReference type="GO" id="GO:0000166">
    <property type="term" value="F:nucleotide binding"/>
    <property type="evidence" value="ECO:0007669"/>
    <property type="project" value="UniProtKB-KW"/>
</dbReference>
<dbReference type="OrthoDB" id="9803927at2"/>
<dbReference type="InterPro" id="IPR006179">
    <property type="entry name" value="5_nucleotidase/apyrase"/>
</dbReference>
<dbReference type="GO" id="GO:0008768">
    <property type="term" value="F:UDP-sugar diphosphatase activity"/>
    <property type="evidence" value="ECO:0007669"/>
    <property type="project" value="TreeGrafter"/>
</dbReference>
<proteinExistence type="inferred from homology"/>
<sequence length="577" mass="63693">MTKPALSLTIAHINDTHSYFEPISLPLSIEIDGEHLTPYVSAGGFSRIKTKVEEMREEAILRERNFLFLHAGDCFQGTLFFSLFKGSANAHMLNELGIEAMTVGNHELDVGNDLFAAFAEQANFPILAGNWDLSNEIESKDLRLSTNPRVHSYNPDRAIASSIIKDIEGEKLAIFGLSLDRMADISNPDPDTPFVDSSHVAKNTVSYLNSLGINKIILLSHLGYEADKELAAEVDGISLIIGGHSHVLQGDYSAIGLEKLDDYGVKINNTYIVQSGFYGQAVGHCDIDFSDNGEVISFNGKNQLLLGRRLFIDADREEESQTKLYHKVCDLIDGHPLISVCRKDLNIQKILRENYLPQVQALDEDKLAVLDQKLRHVRIADEKGPSDVAPLVAKSFYLATRRRGFPVQFGLHNAGGVRCSLQPGDITAADIAGKLLPFAIPIGVYFITGSSLRSTLEGAINNALSNGVEGTGTGSFPYCYGLEFEYVAQNAFNDRIRELKIWIDNAWVNIDDEKIYCGTSTAYTMKGKEGYDAIMNVVTPSQMTSVTMADAFIESMKLDKGFLKNTFLRPKHVPVLK</sequence>
<evidence type="ECO:0000313" key="6">
    <source>
        <dbReference type="Proteomes" id="UP000281112"/>
    </source>
</evidence>
<dbReference type="EMBL" id="RJVQ01000009">
    <property type="protein sequence ID" value="RQW61836.1"/>
    <property type="molecule type" value="Genomic_DNA"/>
</dbReference>
<feature type="domain" description="5'-Nucleotidase C-terminal" evidence="4">
    <location>
        <begin position="381"/>
        <end position="533"/>
    </location>
</feature>
<dbReference type="Gene3D" id="3.90.780.10">
    <property type="entry name" value="5'-Nucleotidase, C-terminal domain"/>
    <property type="match status" value="1"/>
</dbReference>
<dbReference type="InterPro" id="IPR008334">
    <property type="entry name" value="5'-Nucleotdase_C"/>
</dbReference>
<evidence type="ECO:0000259" key="4">
    <source>
        <dbReference type="Pfam" id="PF02872"/>
    </source>
</evidence>
<evidence type="ECO:0000256" key="2">
    <source>
        <dbReference type="RuleBase" id="RU362119"/>
    </source>
</evidence>
<evidence type="ECO:0000256" key="1">
    <source>
        <dbReference type="ARBA" id="ARBA00022729"/>
    </source>
</evidence>
<feature type="domain" description="Calcineurin-like phosphoesterase" evidence="3">
    <location>
        <begin position="9"/>
        <end position="247"/>
    </location>
</feature>
<evidence type="ECO:0000259" key="3">
    <source>
        <dbReference type="Pfam" id="PF00149"/>
    </source>
</evidence>
<keyword evidence="2" id="KW-0378">Hydrolase</keyword>
<dbReference type="GO" id="GO:0030288">
    <property type="term" value="C:outer membrane-bounded periplasmic space"/>
    <property type="evidence" value="ECO:0007669"/>
    <property type="project" value="TreeGrafter"/>
</dbReference>
<dbReference type="Gene3D" id="3.60.21.10">
    <property type="match status" value="1"/>
</dbReference>
<dbReference type="SUPFAM" id="SSF55816">
    <property type="entry name" value="5'-nucleotidase (syn. UDP-sugar hydrolase), C-terminal domain"/>
    <property type="match status" value="1"/>
</dbReference>
<dbReference type="Proteomes" id="UP000281112">
    <property type="component" value="Unassembled WGS sequence"/>
</dbReference>
<dbReference type="PANTHER" id="PTHR11575:SF24">
    <property type="entry name" value="5'-NUCLEOTIDASE"/>
    <property type="match status" value="1"/>
</dbReference>